<proteinExistence type="predicted"/>
<comment type="caution">
    <text evidence="1">The sequence shown here is derived from an EMBL/GenBank/DDBJ whole genome shotgun (WGS) entry which is preliminary data.</text>
</comment>
<dbReference type="RefSeq" id="WP_246906602.1">
    <property type="nucleotide sequence ID" value="NZ_JALJRB010000009.1"/>
</dbReference>
<sequence length="226" mass="25526">MDLKPYFEKYMQLVQQVDAAFEKVKQEYPECVTCKEGCSDCCHALFDLTLVEALYIKQRFDEMMSGPAREALLERADEADRAVHRLKRQAYKDHEGGRSEQAILEEMALQRVRCPCLDDQERCLIYDARPITCRIYGIPTVIGGKAHTCGVSGFAPGQTYPTLKLDAVYQRLYDISSELAVGIRSRYPKLAELLVPLSMALLTEYTQAYLGVGEENPEAAADPQKE</sequence>
<dbReference type="EMBL" id="JALJRB010000009">
    <property type="protein sequence ID" value="MCJ8500883.1"/>
    <property type="molecule type" value="Genomic_DNA"/>
</dbReference>
<dbReference type="Pfam" id="PF03692">
    <property type="entry name" value="CxxCxxCC"/>
    <property type="match status" value="1"/>
</dbReference>
<name>A0AA41R3X0_9BACT</name>
<dbReference type="Proteomes" id="UP001165427">
    <property type="component" value="Unassembled WGS sequence"/>
</dbReference>
<accession>A0AA41R3X0</accession>
<keyword evidence="2" id="KW-1185">Reference proteome</keyword>
<evidence type="ECO:0000313" key="2">
    <source>
        <dbReference type="Proteomes" id="UP001165427"/>
    </source>
</evidence>
<protein>
    <submittedName>
        <fullName evidence="1">YkgJ family cysteine cluster protein</fullName>
    </submittedName>
</protein>
<dbReference type="AlphaFoldDB" id="A0AA41R3X0"/>
<organism evidence="1 2">
    <name type="scientific">Desulfatitalea alkaliphila</name>
    <dbReference type="NCBI Taxonomy" id="2929485"/>
    <lineage>
        <taxon>Bacteria</taxon>
        <taxon>Pseudomonadati</taxon>
        <taxon>Thermodesulfobacteriota</taxon>
        <taxon>Desulfobacteria</taxon>
        <taxon>Desulfobacterales</taxon>
        <taxon>Desulfosarcinaceae</taxon>
        <taxon>Desulfatitalea</taxon>
    </lineage>
</organism>
<dbReference type="InterPro" id="IPR005358">
    <property type="entry name" value="Puta_zinc/iron-chelating_dom"/>
</dbReference>
<reference evidence="1" key="1">
    <citation type="submission" date="2022-04" db="EMBL/GenBank/DDBJ databases">
        <title>Desulfatitalea alkaliphila sp. nov., a novel anaerobic sulfate-reducing bacterium isolated from terrestrial mud volcano, Taman Peninsula, Russia.</title>
        <authorList>
            <person name="Khomyakova M.A."/>
            <person name="Merkel A.Y."/>
            <person name="Slobodkin A.I."/>
        </authorList>
    </citation>
    <scope>NUCLEOTIDE SEQUENCE</scope>
    <source>
        <strain evidence="1">M08but</strain>
    </source>
</reference>
<gene>
    <name evidence="1" type="ORF">MRX98_09900</name>
</gene>
<evidence type="ECO:0000313" key="1">
    <source>
        <dbReference type="EMBL" id="MCJ8500883.1"/>
    </source>
</evidence>